<proteinExistence type="inferred from homology"/>
<keyword evidence="3" id="KW-1003">Cell membrane</keyword>
<comment type="similarity">
    <text evidence="2">Belongs to the CPA3 antiporters (TC 2.A.63) subunit E family.</text>
</comment>
<organism evidence="8 9">
    <name type="scientific">Maricaulis maris</name>
    <dbReference type="NCBI Taxonomy" id="74318"/>
    <lineage>
        <taxon>Bacteria</taxon>
        <taxon>Pseudomonadati</taxon>
        <taxon>Pseudomonadota</taxon>
        <taxon>Alphaproteobacteria</taxon>
        <taxon>Maricaulales</taxon>
        <taxon>Maricaulaceae</taxon>
        <taxon>Maricaulis</taxon>
    </lineage>
</organism>
<sequence length="173" mass="18533">MFYGISLTAILVALWLTLSGPFTLSGDYPIVMGLGLLSIIGTVALTYRMRIVDRETVPIGPALALFTYWGWLGGEIVKANLAVLRLVMKPEIEVEPRLIRVSAEQRSDLGRSVFANSITLTPGTVTVDVEDDGFLVHALDNSFTDPAGFAEMGARADVASDGRKTGMATGEAN</sequence>
<keyword evidence="6 7" id="KW-0472">Membrane</keyword>
<dbReference type="OrthoDB" id="9807187at2"/>
<evidence type="ECO:0000313" key="8">
    <source>
        <dbReference type="EMBL" id="RKQ95203.1"/>
    </source>
</evidence>
<evidence type="ECO:0000256" key="7">
    <source>
        <dbReference type="SAM" id="Phobius"/>
    </source>
</evidence>
<comment type="caution">
    <text evidence="8">The sequence shown here is derived from an EMBL/GenBank/DDBJ whole genome shotgun (WGS) entry which is preliminary data.</text>
</comment>
<evidence type="ECO:0000256" key="3">
    <source>
        <dbReference type="ARBA" id="ARBA00022475"/>
    </source>
</evidence>
<accession>A0A495D160</accession>
<dbReference type="EMBL" id="RBIM01000007">
    <property type="protein sequence ID" value="RKQ95203.1"/>
    <property type="molecule type" value="Genomic_DNA"/>
</dbReference>
<evidence type="ECO:0000313" key="9">
    <source>
        <dbReference type="Proteomes" id="UP000273675"/>
    </source>
</evidence>
<protein>
    <submittedName>
        <fullName evidence="8">Multisubunit sodium/proton antiporter MrpE subunit</fullName>
    </submittedName>
</protein>
<dbReference type="RefSeq" id="WP_121212216.1">
    <property type="nucleotide sequence ID" value="NZ_RBIM01000007.1"/>
</dbReference>
<name>A0A495D160_9PROT</name>
<reference evidence="8 9" key="1">
    <citation type="submission" date="2018-10" db="EMBL/GenBank/DDBJ databases">
        <title>Genomic Encyclopedia of Type Strains, Phase IV (KMG-IV): sequencing the most valuable type-strain genomes for metagenomic binning, comparative biology and taxonomic classification.</title>
        <authorList>
            <person name="Goeker M."/>
        </authorList>
    </citation>
    <scope>NUCLEOTIDE SEQUENCE [LARGE SCALE GENOMIC DNA]</scope>
    <source>
        <strain evidence="8 9">DSM 4734</strain>
    </source>
</reference>
<dbReference type="GO" id="GO:0005886">
    <property type="term" value="C:plasma membrane"/>
    <property type="evidence" value="ECO:0007669"/>
    <property type="project" value="UniProtKB-SubCell"/>
</dbReference>
<evidence type="ECO:0000256" key="6">
    <source>
        <dbReference type="ARBA" id="ARBA00023136"/>
    </source>
</evidence>
<keyword evidence="5 7" id="KW-1133">Transmembrane helix</keyword>
<keyword evidence="4 7" id="KW-0812">Transmembrane</keyword>
<dbReference type="AlphaFoldDB" id="A0A495D160"/>
<dbReference type="PANTHER" id="PTHR34584">
    <property type="entry name" value="NA(+)/H(+) ANTIPORTER SUBUNIT E1"/>
    <property type="match status" value="1"/>
</dbReference>
<evidence type="ECO:0000256" key="2">
    <source>
        <dbReference type="ARBA" id="ARBA00006228"/>
    </source>
</evidence>
<comment type="subcellular location">
    <subcellularLocation>
        <location evidence="1">Cell membrane</location>
        <topology evidence="1">Multi-pass membrane protein</topology>
    </subcellularLocation>
</comment>
<dbReference type="PANTHER" id="PTHR34584:SF1">
    <property type="entry name" value="NA(+)_H(+) ANTIPORTER SUBUNIT E1"/>
    <property type="match status" value="1"/>
</dbReference>
<dbReference type="GO" id="GO:0008324">
    <property type="term" value="F:monoatomic cation transmembrane transporter activity"/>
    <property type="evidence" value="ECO:0007669"/>
    <property type="project" value="InterPro"/>
</dbReference>
<feature type="transmembrane region" description="Helical" evidence="7">
    <location>
        <begin position="29"/>
        <end position="47"/>
    </location>
</feature>
<evidence type="ECO:0000256" key="4">
    <source>
        <dbReference type="ARBA" id="ARBA00022692"/>
    </source>
</evidence>
<dbReference type="Proteomes" id="UP000273675">
    <property type="component" value="Unassembled WGS sequence"/>
</dbReference>
<dbReference type="Pfam" id="PF01899">
    <property type="entry name" value="MNHE"/>
    <property type="match status" value="1"/>
</dbReference>
<evidence type="ECO:0000256" key="5">
    <source>
        <dbReference type="ARBA" id="ARBA00022989"/>
    </source>
</evidence>
<evidence type="ECO:0000256" key="1">
    <source>
        <dbReference type="ARBA" id="ARBA00004651"/>
    </source>
</evidence>
<dbReference type="InterPro" id="IPR002758">
    <property type="entry name" value="Cation_antiport_E"/>
</dbReference>
<gene>
    <name evidence="8" type="ORF">C7435_2892</name>
</gene>